<evidence type="ECO:0000313" key="2">
    <source>
        <dbReference type="Proteomes" id="UP000706525"/>
    </source>
</evidence>
<organism evidence="1 2">
    <name type="scientific">Cupriavidus pampae</name>
    <dbReference type="NCBI Taxonomy" id="659251"/>
    <lineage>
        <taxon>Bacteria</taxon>
        <taxon>Pseudomonadati</taxon>
        <taxon>Pseudomonadota</taxon>
        <taxon>Betaproteobacteria</taxon>
        <taxon>Burkholderiales</taxon>
        <taxon>Burkholderiaceae</taxon>
        <taxon>Cupriavidus</taxon>
    </lineage>
</organism>
<protein>
    <submittedName>
        <fullName evidence="1">Uncharacterized protein</fullName>
    </submittedName>
</protein>
<accession>A0ABM8XC30</accession>
<proteinExistence type="predicted"/>
<keyword evidence="2" id="KW-1185">Reference proteome</keyword>
<name>A0ABM8XC30_9BURK</name>
<reference evidence="1 2" key="1">
    <citation type="submission" date="2021-08" db="EMBL/GenBank/DDBJ databases">
        <authorList>
            <person name="Peeters C."/>
        </authorList>
    </citation>
    <scope>NUCLEOTIDE SEQUENCE [LARGE SCALE GENOMIC DNA]</scope>
    <source>
        <strain evidence="1 2">LMG 32289</strain>
    </source>
</reference>
<sequence length="36" mass="4135">MNDDMTWEEFVRASRAAGFIVTGRWENGSPVLVRVH</sequence>
<gene>
    <name evidence="1" type="ORF">LMG32289_03860</name>
</gene>
<dbReference type="EMBL" id="CAJZAG010000007">
    <property type="protein sequence ID" value="CAG9177627.1"/>
    <property type="molecule type" value="Genomic_DNA"/>
</dbReference>
<dbReference type="Proteomes" id="UP000706525">
    <property type="component" value="Unassembled WGS sequence"/>
</dbReference>
<comment type="caution">
    <text evidence="1">The sequence shown here is derived from an EMBL/GenBank/DDBJ whole genome shotgun (WGS) entry which is preliminary data.</text>
</comment>
<evidence type="ECO:0000313" key="1">
    <source>
        <dbReference type="EMBL" id="CAG9177627.1"/>
    </source>
</evidence>